<evidence type="ECO:0000313" key="1">
    <source>
        <dbReference type="EMBL" id="QHJ75852.1"/>
    </source>
</evidence>
<protein>
    <submittedName>
        <fullName evidence="1">Uncharacterized protein</fullName>
    </submittedName>
</protein>
<proteinExistence type="predicted"/>
<gene>
    <name evidence="1" type="ORF">vBAbaMPhT2_249</name>
</gene>
<dbReference type="EMBL" id="MN864865">
    <property type="protein sequence ID" value="QHJ75852.1"/>
    <property type="molecule type" value="Genomic_DNA"/>
</dbReference>
<keyword evidence="2" id="KW-1185">Reference proteome</keyword>
<dbReference type="Proteomes" id="UP000464274">
    <property type="component" value="Segment"/>
</dbReference>
<name>A0A6B9SX22_9CAUD</name>
<evidence type="ECO:0000313" key="2">
    <source>
        <dbReference type="Proteomes" id="UP000464274"/>
    </source>
</evidence>
<sequence length="113" mass="13119">MTILDEFLMEESKRQISQYEKTFEPLIENLIGNFKRQITKNPFLESYVVHLVHKGVNDSTLSHSIPYNFDTAKLYLYLHKFGAEKISASASFQNNYGGVTGVIRVTVYNFNYR</sequence>
<organism evidence="1 2">
    <name type="scientific">Acinetobacter phage vB_AbaM_PhT2</name>
    <dbReference type="NCBI Taxonomy" id="2690230"/>
    <lineage>
        <taxon>Viruses</taxon>
        <taxon>Duplodnaviria</taxon>
        <taxon>Heunggongvirae</taxon>
        <taxon>Uroviricota</taxon>
        <taxon>Caudoviricetes</taxon>
        <taxon>Pantevenvirales</taxon>
        <taxon>Straboviridae</taxon>
        <taxon>Twarogvirinae</taxon>
        <taxon>Hadassahvirus</taxon>
        <taxon>Hadassahvirus pht2</taxon>
    </lineage>
</organism>
<reference evidence="1 2" key="1">
    <citation type="submission" date="2019-12" db="EMBL/GenBank/DDBJ databases">
        <title>Developing bacteriophages as a method of controlling the opportunistic pathogen Acinetobacter baumannii in Thai hospitals.</title>
        <authorList>
            <person name="Styles K.M."/>
            <person name="Smith S.E."/>
            <person name="Thummeepak R."/>
            <person name="Leungtongkam U."/>
            <person name="Christie G.S."/>
            <person name="Millard A."/>
            <person name="Moat J."/>
            <person name="Dowson C.C."/>
            <person name="Wellington E.M."/>
            <person name="Sitthisak S."/>
            <person name="Sagona A.P."/>
        </authorList>
    </citation>
    <scope>NUCLEOTIDE SEQUENCE [LARGE SCALE GENOMIC DNA]</scope>
</reference>
<accession>A0A6B9SX22</accession>